<dbReference type="PANTHER" id="PTHR43318">
    <property type="entry name" value="UDP-N-ACETYLGLUCOSAMINE 4,6-DEHYDRATASE"/>
    <property type="match status" value="1"/>
</dbReference>
<feature type="domain" description="Polysaccharide biosynthesis protein CapD-like" evidence="3">
    <location>
        <begin position="260"/>
        <end position="553"/>
    </location>
</feature>
<protein>
    <submittedName>
        <fullName evidence="4">Nucleoside-diphosphate sugar epimerase</fullName>
    </submittedName>
</protein>
<accession>A0A318D6L4</accession>
<dbReference type="Gene3D" id="3.40.50.720">
    <property type="entry name" value="NAD(P)-binding Rossmann-like Domain"/>
    <property type="match status" value="2"/>
</dbReference>
<evidence type="ECO:0000256" key="2">
    <source>
        <dbReference type="SAM" id="Phobius"/>
    </source>
</evidence>
<dbReference type="InterPro" id="IPR029063">
    <property type="entry name" value="SAM-dependent_MTases_sf"/>
</dbReference>
<keyword evidence="2" id="KW-0812">Transmembrane</keyword>
<name>A0A318D6L4_9GAMM</name>
<proteinExistence type="inferred from homology"/>
<dbReference type="InterPro" id="IPR051203">
    <property type="entry name" value="Polysaccharide_Synthase-Rel"/>
</dbReference>
<organism evidence="4 5">
    <name type="scientific">Kangiella spongicola</name>
    <dbReference type="NCBI Taxonomy" id="796379"/>
    <lineage>
        <taxon>Bacteria</taxon>
        <taxon>Pseudomonadati</taxon>
        <taxon>Pseudomonadota</taxon>
        <taxon>Gammaproteobacteria</taxon>
        <taxon>Kangiellales</taxon>
        <taxon>Kangiellaceae</taxon>
        <taxon>Kangiella</taxon>
    </lineage>
</organism>
<dbReference type="Proteomes" id="UP000247689">
    <property type="component" value="Unassembled WGS sequence"/>
</dbReference>
<dbReference type="SUPFAM" id="SSF53335">
    <property type="entry name" value="S-adenosyl-L-methionine-dependent methyltransferases"/>
    <property type="match status" value="1"/>
</dbReference>
<evidence type="ECO:0000313" key="5">
    <source>
        <dbReference type="Proteomes" id="UP000247689"/>
    </source>
</evidence>
<dbReference type="Pfam" id="PF02719">
    <property type="entry name" value="Polysacc_synt_2"/>
    <property type="match status" value="1"/>
</dbReference>
<comment type="caution">
    <text evidence="4">The sequence shown here is derived from an EMBL/GenBank/DDBJ whole genome shotgun (WGS) entry which is preliminary data.</text>
</comment>
<dbReference type="OrthoDB" id="9803111at2"/>
<dbReference type="InterPro" id="IPR003869">
    <property type="entry name" value="Polysac_CapD-like"/>
</dbReference>
<keyword evidence="5" id="KW-1185">Reference proteome</keyword>
<dbReference type="CDD" id="cd05237">
    <property type="entry name" value="UDP_invert_4-6DH_SDR_e"/>
    <property type="match status" value="1"/>
</dbReference>
<reference evidence="4 5" key="1">
    <citation type="submission" date="2018-05" db="EMBL/GenBank/DDBJ databases">
        <title>Kangiella spongicola genome sequence.</title>
        <authorList>
            <person name="Maclea K.S."/>
            <person name="Goen A.E."/>
            <person name="Kelley C."/>
            <person name="Underriner A."/>
            <person name="Silverwood T."/>
            <person name="Trachtenberg A.M."/>
        </authorList>
    </citation>
    <scope>NUCLEOTIDE SEQUENCE [LARGE SCALE GENOMIC DNA]</scope>
    <source>
        <strain evidence="4 5">ATCC BAA-2076</strain>
    </source>
</reference>
<keyword evidence="2" id="KW-1133">Transmembrane helix</keyword>
<sequence>MVLTFSYCMSAYLSMNLVDAIDFEINYLHYLGLVVFCLASFILLGLYKVATRFVSFRILLLVLYISVLSILFFYSFAKVLGLEAYNISTAVMYGLVVYITLSGSRFIISAYHTMRFDRLKTRVLIYGAGAAGRQLAETTANGHEYHAVAFIDDKSDLHGVVVRGLKVYPPSELESVINKYSVDRILLALPSIGITHRKEILTDLQKYNIPVMTIPGLKDIVEGKMKIDEFQNVSIEDLLGRDPVPPNEALLHQDIKGKVVMVTGAGGSIGSELCRQIIRLNPKQIVLFESSEFALYAIGMELQQAIRNKGLEIPVRQVLGTVQDKLKVDSVLKAFGVETIYHAAAYKHVPLVEFNINEGIRNNILGTMCVAQAAITAGVEQFVLISTDKAVRPTNVMGATKRFSELVLQALASEQSKTRFTMVRFGNVLGSSGSVIPHFEKQIREGGPVTVTHKDITRYFMTIPEAAQLVIQAGAMGKGGDVFVLDMGEPVKIVDLAINLIKLMGLQIKNQENPHGDIEIIYSGLRPGEKLYEELLIGDNVSETEHPRIMTAKEKSLPWNKLSGLITELMKACDAGDQEKVREILLKAPADYQPSSEIVDYLWRSKSTSVLH</sequence>
<feature type="transmembrane region" description="Helical" evidence="2">
    <location>
        <begin position="30"/>
        <end position="47"/>
    </location>
</feature>
<dbReference type="SUPFAM" id="SSF51735">
    <property type="entry name" value="NAD(P)-binding Rossmann-fold domains"/>
    <property type="match status" value="1"/>
</dbReference>
<gene>
    <name evidence="4" type="ORF">DL796_06105</name>
</gene>
<dbReference type="InterPro" id="IPR036291">
    <property type="entry name" value="NAD(P)-bd_dom_sf"/>
</dbReference>
<dbReference type="AlphaFoldDB" id="A0A318D6L4"/>
<dbReference type="PANTHER" id="PTHR43318:SF1">
    <property type="entry name" value="POLYSACCHARIDE BIOSYNTHESIS PROTEIN EPSC-RELATED"/>
    <property type="match status" value="1"/>
</dbReference>
<comment type="similarity">
    <text evidence="1">Belongs to the polysaccharide synthase family.</text>
</comment>
<keyword evidence="2" id="KW-0472">Membrane</keyword>
<evidence type="ECO:0000313" key="4">
    <source>
        <dbReference type="EMBL" id="PXF63535.1"/>
    </source>
</evidence>
<feature type="transmembrane region" description="Helical" evidence="2">
    <location>
        <begin position="59"/>
        <end position="77"/>
    </location>
</feature>
<dbReference type="EMBL" id="QICH01000002">
    <property type="protein sequence ID" value="PXF63535.1"/>
    <property type="molecule type" value="Genomic_DNA"/>
</dbReference>
<feature type="transmembrane region" description="Helical" evidence="2">
    <location>
        <begin position="89"/>
        <end position="108"/>
    </location>
</feature>
<evidence type="ECO:0000259" key="3">
    <source>
        <dbReference type="Pfam" id="PF02719"/>
    </source>
</evidence>
<evidence type="ECO:0000256" key="1">
    <source>
        <dbReference type="ARBA" id="ARBA00007430"/>
    </source>
</evidence>